<dbReference type="PANTHER" id="PTHR43317:SF1">
    <property type="entry name" value="THERMOSPERMINE SYNTHASE ACAULIS5"/>
    <property type="match status" value="1"/>
</dbReference>
<dbReference type="Gene3D" id="1.20.1250.20">
    <property type="entry name" value="MFS general substrate transporter like domains"/>
    <property type="match status" value="1"/>
</dbReference>
<evidence type="ECO:0000313" key="5">
    <source>
        <dbReference type="Proteomes" id="UP000035080"/>
    </source>
</evidence>
<feature type="transmembrane region" description="Helical" evidence="3">
    <location>
        <begin position="64"/>
        <end position="87"/>
    </location>
</feature>
<feature type="transmembrane region" description="Helical" evidence="3">
    <location>
        <begin position="421"/>
        <end position="441"/>
    </location>
</feature>
<dbReference type="Gene3D" id="3.40.50.150">
    <property type="entry name" value="Vaccinia Virus protein VP39"/>
    <property type="match status" value="1"/>
</dbReference>
<dbReference type="InterPro" id="IPR029063">
    <property type="entry name" value="SAM-dependent_MTases_sf"/>
</dbReference>
<proteinExistence type="predicted"/>
<name>A0ABX6HNX9_9BURK</name>
<feature type="region of interest" description="Disordered" evidence="2">
    <location>
        <begin position="1"/>
        <end position="23"/>
    </location>
</feature>
<keyword evidence="5" id="KW-1185">Reference proteome</keyword>
<organism evidence="4 5">
    <name type="scientific">Pandoraea fibrosis</name>
    <dbReference type="NCBI Taxonomy" id="1891094"/>
    <lineage>
        <taxon>Bacteria</taxon>
        <taxon>Pseudomonadati</taxon>
        <taxon>Pseudomonadota</taxon>
        <taxon>Betaproteobacteria</taxon>
        <taxon>Burkholderiales</taxon>
        <taxon>Burkholderiaceae</taxon>
        <taxon>Pandoraea</taxon>
    </lineage>
</organism>
<feature type="transmembrane region" description="Helical" evidence="3">
    <location>
        <begin position="133"/>
        <end position="156"/>
    </location>
</feature>
<feature type="compositionally biased region" description="Polar residues" evidence="2">
    <location>
        <begin position="12"/>
        <end position="23"/>
    </location>
</feature>
<dbReference type="SUPFAM" id="SSF103473">
    <property type="entry name" value="MFS general substrate transporter"/>
    <property type="match status" value="1"/>
</dbReference>
<feature type="transmembrane region" description="Helical" evidence="3">
    <location>
        <begin position="332"/>
        <end position="350"/>
    </location>
</feature>
<feature type="transmembrane region" description="Helical" evidence="3">
    <location>
        <begin position="176"/>
        <end position="195"/>
    </location>
</feature>
<feature type="transmembrane region" description="Helical" evidence="3">
    <location>
        <begin position="99"/>
        <end position="121"/>
    </location>
</feature>
<feature type="transmembrane region" description="Helical" evidence="3">
    <location>
        <begin position="396"/>
        <end position="415"/>
    </location>
</feature>
<evidence type="ECO:0000256" key="2">
    <source>
        <dbReference type="SAM" id="MobiDB-lite"/>
    </source>
</evidence>
<feature type="transmembrane region" description="Helical" evidence="3">
    <location>
        <begin position="201"/>
        <end position="221"/>
    </location>
</feature>
<dbReference type="EMBL" id="CP047385">
    <property type="protein sequence ID" value="QHF11970.1"/>
    <property type="molecule type" value="Genomic_DNA"/>
</dbReference>
<dbReference type="InterPro" id="IPR036259">
    <property type="entry name" value="MFS_trans_sf"/>
</dbReference>
<dbReference type="NCBIfam" id="NF037959">
    <property type="entry name" value="MFS_SpdSyn"/>
    <property type="match status" value="1"/>
</dbReference>
<dbReference type="CDD" id="cd06174">
    <property type="entry name" value="MFS"/>
    <property type="match status" value="1"/>
</dbReference>
<dbReference type="PANTHER" id="PTHR43317">
    <property type="entry name" value="THERMOSPERMINE SYNTHASE ACAULIS5"/>
    <property type="match status" value="1"/>
</dbReference>
<evidence type="ECO:0000313" key="4">
    <source>
        <dbReference type="EMBL" id="QHF11970.1"/>
    </source>
</evidence>
<gene>
    <name evidence="4" type="ORF">PI93_004375</name>
</gene>
<evidence type="ECO:0000256" key="3">
    <source>
        <dbReference type="SAM" id="Phobius"/>
    </source>
</evidence>
<keyword evidence="1" id="KW-0620">Polyamine biosynthesis</keyword>
<evidence type="ECO:0000256" key="1">
    <source>
        <dbReference type="ARBA" id="ARBA00023115"/>
    </source>
</evidence>
<reference evidence="4 5" key="1">
    <citation type="journal article" date="2015" name="Genome Announc.">
        <title>Genome Sequences of Two Pandoraea pnomenusa Isolates Recovered 11 Months Apart from a Cystic Fibrosis Patient.</title>
        <authorList>
            <person name="Ee R."/>
            <person name="Ambrose M."/>
            <person name="Lazenby J."/>
            <person name="Williams P."/>
            <person name="Chan K.G."/>
            <person name="Roddam L."/>
        </authorList>
    </citation>
    <scope>NUCLEOTIDE SEQUENCE [LARGE SCALE GENOMIC DNA]</scope>
    <source>
        <strain evidence="4 5">6399</strain>
    </source>
</reference>
<feature type="transmembrane region" description="Helical" evidence="3">
    <location>
        <begin position="356"/>
        <end position="375"/>
    </location>
</feature>
<sequence>MTIESPPHSATAPGTGSPCTTQESPASAREATLICLMFFGSGIPALIYQLVWQRVLAEIFGVQIEAVTVIVTAFMIGLGCGSLAGGWLSTRTGLATLRVFALIELSIAALGAISLPVLAWVSDRVLGTSLPSMALITLALVIAPTMLMGATLPLLVRHWVIHSGSTGESVGRLYCMNTLGAASACVIASFLIFPFSGMRAATYLAAAINATIAASALATYLRSRASTNGGVMASPRLTETPAAWTSTGAPLAVKFGACLWLAALGGGVSMSFEVFLFRTISFASGGNASAFATTLAMFLAGLAMGAQAAGRWCGDAAGNLPRLAHRILNTQLAAIVVSAALLPIAGALAVRSPVALFPFLYLAVFSIGTAWGTLLPLLSQLSIAPDHRAGLRTSQLYLANIAGSACGSLFTGFVAMQCFGLVQISIGLTLAGAVTLGRFASVLPGTPRNMRRRYTVAALVFALCAAWLVPPMTRDLFGALEYKSATDTSAVVDVLENRHGIVTVAADGTVYGGGMYDGKFNVDPINDTNMVFRPYGLAAAAPPAPRRVLMVGLSSGSWAQVLVNMPGVESLTVVELNDGYATLIDQHPNVASLLRNPKVTLITDDGRRWLRQYRAQPFDMIVMNTTFFMRAHASLLLSREMLTLTRDRLAPDGVLMYNTTSSQRVQRTGCEVFGNGVMLGNNLVLSTSPIRWDLSRWREAMLAWRIDGKPVIDPDNPAHRDYLRGFAQRFPGPDIATADTGTTPPMPSCRTILAQTQDVTAITDDNMGSEWRFRYGIE</sequence>
<keyword evidence="3" id="KW-0472">Membrane</keyword>
<dbReference type="Pfam" id="PF01564">
    <property type="entry name" value="Spermine_synth"/>
    <property type="match status" value="1"/>
</dbReference>
<dbReference type="CDD" id="cd02440">
    <property type="entry name" value="AdoMet_MTases"/>
    <property type="match status" value="1"/>
</dbReference>
<feature type="transmembrane region" description="Helical" evidence="3">
    <location>
        <begin position="31"/>
        <end position="52"/>
    </location>
</feature>
<feature type="transmembrane region" description="Helical" evidence="3">
    <location>
        <begin position="453"/>
        <end position="470"/>
    </location>
</feature>
<dbReference type="Proteomes" id="UP000035080">
    <property type="component" value="Chromosome"/>
</dbReference>
<accession>A0ABX6HNX9</accession>
<protein>
    <submittedName>
        <fullName evidence="4">Spermidine synthase</fullName>
    </submittedName>
</protein>
<dbReference type="RefSeq" id="WP_144400490.1">
    <property type="nucleotide sequence ID" value="NZ_CP047385.1"/>
</dbReference>
<keyword evidence="3" id="KW-0812">Transmembrane</keyword>
<feature type="transmembrane region" description="Helical" evidence="3">
    <location>
        <begin position="242"/>
        <end position="263"/>
    </location>
</feature>
<keyword evidence="3" id="KW-1133">Transmembrane helix</keyword>
<dbReference type="SUPFAM" id="SSF53335">
    <property type="entry name" value="S-adenosyl-L-methionine-dependent methyltransferases"/>
    <property type="match status" value="1"/>
</dbReference>
<feature type="transmembrane region" description="Helical" evidence="3">
    <location>
        <begin position="275"/>
        <end position="302"/>
    </location>
</feature>